<gene>
    <name evidence="1" type="ORF">SE17_14270</name>
</gene>
<protein>
    <submittedName>
        <fullName evidence="1">Uncharacterized protein</fullName>
    </submittedName>
</protein>
<accession>A0A0P9D3R1</accession>
<organism evidence="1 2">
    <name type="scientific">Kouleothrix aurantiaca</name>
    <dbReference type="NCBI Taxonomy" id="186479"/>
    <lineage>
        <taxon>Bacteria</taxon>
        <taxon>Bacillati</taxon>
        <taxon>Chloroflexota</taxon>
        <taxon>Chloroflexia</taxon>
        <taxon>Chloroflexales</taxon>
        <taxon>Roseiflexineae</taxon>
        <taxon>Roseiflexaceae</taxon>
        <taxon>Kouleothrix</taxon>
    </lineage>
</organism>
<comment type="caution">
    <text evidence="1">The sequence shown here is derived from an EMBL/GenBank/DDBJ whole genome shotgun (WGS) entry which is preliminary data.</text>
</comment>
<proteinExistence type="predicted"/>
<reference evidence="1 2" key="1">
    <citation type="submission" date="2015-09" db="EMBL/GenBank/DDBJ databases">
        <title>Draft genome sequence of Kouleothrix aurantiaca JCM 19913.</title>
        <authorList>
            <person name="Hemp J."/>
        </authorList>
    </citation>
    <scope>NUCLEOTIDE SEQUENCE [LARGE SCALE GENOMIC DNA]</scope>
    <source>
        <strain evidence="1 2">COM-B</strain>
    </source>
</reference>
<sequence>MSTTPITTLNPPDAEITQAQRDMEATMLDTCIVHTRAEDVQDEYGMPGSDWSDSQPTRCGYRTASRREVLGIAQALVFDSVARCARKPARRITKRVEPAVVSLS</sequence>
<dbReference type="EMBL" id="LJCR01000477">
    <property type="protein sequence ID" value="KPV52642.1"/>
    <property type="molecule type" value="Genomic_DNA"/>
</dbReference>
<dbReference type="AlphaFoldDB" id="A0A0P9D3R1"/>
<dbReference type="Proteomes" id="UP000050509">
    <property type="component" value="Unassembled WGS sequence"/>
</dbReference>
<name>A0A0P9D3R1_9CHLR</name>
<keyword evidence="2" id="KW-1185">Reference proteome</keyword>
<evidence type="ECO:0000313" key="2">
    <source>
        <dbReference type="Proteomes" id="UP000050509"/>
    </source>
</evidence>
<evidence type="ECO:0000313" key="1">
    <source>
        <dbReference type="EMBL" id="KPV52642.1"/>
    </source>
</evidence>